<sequence>MSLGHLYHPKTLEENHPFLSSKIQVLVESSRLILPIVLRVQIEPSKTILQLCSSSVTKSPLLTWLLVYVARTLQYVCTKDHSRILTICLSGLSTSLSSSLRNAPFLKHFSMMVQNDQLAEAVIYYSIDGHTWMQERFTHGGLLSCAILLAHKLMTLPTDNSAWVLITVEIQQHLSLYLSPQPFVDAHSLS</sequence>
<evidence type="ECO:0000313" key="2">
    <source>
        <dbReference type="Proteomes" id="UP001055072"/>
    </source>
</evidence>
<name>A0ACB8UP58_9APHY</name>
<organism evidence="1 2">
    <name type="scientific">Irpex rosettiformis</name>
    <dbReference type="NCBI Taxonomy" id="378272"/>
    <lineage>
        <taxon>Eukaryota</taxon>
        <taxon>Fungi</taxon>
        <taxon>Dikarya</taxon>
        <taxon>Basidiomycota</taxon>
        <taxon>Agaricomycotina</taxon>
        <taxon>Agaricomycetes</taxon>
        <taxon>Polyporales</taxon>
        <taxon>Irpicaceae</taxon>
        <taxon>Irpex</taxon>
    </lineage>
</organism>
<dbReference type="Proteomes" id="UP001055072">
    <property type="component" value="Unassembled WGS sequence"/>
</dbReference>
<comment type="caution">
    <text evidence="1">The sequence shown here is derived from an EMBL/GenBank/DDBJ whole genome shotgun (WGS) entry which is preliminary data.</text>
</comment>
<reference evidence="1" key="1">
    <citation type="journal article" date="2021" name="Environ. Microbiol.">
        <title>Gene family expansions and transcriptome signatures uncover fungal adaptations to wood decay.</title>
        <authorList>
            <person name="Hage H."/>
            <person name="Miyauchi S."/>
            <person name="Viragh M."/>
            <person name="Drula E."/>
            <person name="Min B."/>
            <person name="Chaduli D."/>
            <person name="Navarro D."/>
            <person name="Favel A."/>
            <person name="Norest M."/>
            <person name="Lesage-Meessen L."/>
            <person name="Balint B."/>
            <person name="Merenyi Z."/>
            <person name="de Eugenio L."/>
            <person name="Morin E."/>
            <person name="Martinez A.T."/>
            <person name="Baldrian P."/>
            <person name="Stursova M."/>
            <person name="Martinez M.J."/>
            <person name="Novotny C."/>
            <person name="Magnuson J.K."/>
            <person name="Spatafora J.W."/>
            <person name="Maurice S."/>
            <person name="Pangilinan J."/>
            <person name="Andreopoulos W."/>
            <person name="LaButti K."/>
            <person name="Hundley H."/>
            <person name="Na H."/>
            <person name="Kuo A."/>
            <person name="Barry K."/>
            <person name="Lipzen A."/>
            <person name="Henrissat B."/>
            <person name="Riley R."/>
            <person name="Ahrendt S."/>
            <person name="Nagy L.G."/>
            <person name="Grigoriev I.V."/>
            <person name="Martin F."/>
            <person name="Rosso M.N."/>
        </authorList>
    </citation>
    <scope>NUCLEOTIDE SEQUENCE</scope>
    <source>
        <strain evidence="1">CBS 384.51</strain>
    </source>
</reference>
<proteinExistence type="predicted"/>
<evidence type="ECO:0000313" key="1">
    <source>
        <dbReference type="EMBL" id="KAI0095215.1"/>
    </source>
</evidence>
<protein>
    <submittedName>
        <fullName evidence="1">Uncharacterized protein</fullName>
    </submittedName>
</protein>
<keyword evidence="2" id="KW-1185">Reference proteome</keyword>
<dbReference type="EMBL" id="MU274900">
    <property type="protein sequence ID" value="KAI0095215.1"/>
    <property type="molecule type" value="Genomic_DNA"/>
</dbReference>
<accession>A0ACB8UP58</accession>
<gene>
    <name evidence="1" type="ORF">BDY19DRAFT_74802</name>
</gene>